<dbReference type="GO" id="GO:0009055">
    <property type="term" value="F:electron transfer activity"/>
    <property type="evidence" value="ECO:0007669"/>
    <property type="project" value="TreeGrafter"/>
</dbReference>
<comment type="caution">
    <text evidence="14">The sequence shown here is derived from an EMBL/GenBank/DDBJ whole genome shotgun (WGS) entry which is preliminary data.</text>
</comment>
<feature type="binding site" evidence="11">
    <location>
        <position position="280"/>
    </location>
    <ligand>
        <name>[3Fe-4S] cluster</name>
        <dbReference type="ChEBI" id="CHEBI:21137"/>
    </ligand>
</feature>
<keyword evidence="9 11" id="KW-0408">Iron</keyword>
<dbReference type="PANTHER" id="PTHR30013:SF5">
    <property type="entry name" value="HYDROGENASE SMALL SUBUNIT"/>
    <property type="match status" value="1"/>
</dbReference>
<dbReference type="Gene3D" id="4.10.480.10">
    <property type="entry name" value="Cytochrome-c3 hydrogenase, C-terminal domain"/>
    <property type="match status" value="1"/>
</dbReference>
<keyword evidence="15" id="KW-1185">Reference proteome</keyword>
<dbReference type="RefSeq" id="WP_176064025.1">
    <property type="nucleotide sequence ID" value="NZ_BJTG01000003.1"/>
</dbReference>
<dbReference type="PANTHER" id="PTHR30013">
    <property type="entry name" value="NIFE / NIFESE HYDROGENASE SMALL SUBUNIT FAMILY MEMBER"/>
    <property type="match status" value="1"/>
</dbReference>
<feature type="domain" description="NADH:ubiquinone oxidoreductase-like 20kDa subunit" evidence="12">
    <location>
        <begin position="48"/>
        <end position="199"/>
    </location>
</feature>
<proteinExistence type="inferred from homology"/>
<dbReference type="GO" id="GO:0046872">
    <property type="term" value="F:metal ion binding"/>
    <property type="evidence" value="ECO:0007669"/>
    <property type="project" value="UniProtKB-KW"/>
</dbReference>
<evidence type="ECO:0000256" key="7">
    <source>
        <dbReference type="ARBA" id="ARBA00022729"/>
    </source>
</evidence>
<keyword evidence="8" id="KW-0560">Oxidoreductase</keyword>
<reference evidence="15" key="1">
    <citation type="journal article" date="2020" name="Appl. Environ. Microbiol.">
        <title>Diazotrophic Anaeromyxobacter Isolates from Soils.</title>
        <authorList>
            <person name="Masuda Y."/>
            <person name="Yamanaka H."/>
            <person name="Xu Z.X."/>
            <person name="Shiratori Y."/>
            <person name="Aono T."/>
            <person name="Amachi S."/>
            <person name="Senoo K."/>
            <person name="Itoh H."/>
        </authorList>
    </citation>
    <scope>NUCLEOTIDE SEQUENCE [LARGE SCALE GENOMIC DNA]</scope>
    <source>
        <strain evidence="15">R267</strain>
    </source>
</reference>
<dbReference type="Gene3D" id="3.40.50.700">
    <property type="entry name" value="NADH:ubiquinone oxidoreductase-like, 20kDa subunit"/>
    <property type="match status" value="1"/>
</dbReference>
<evidence type="ECO:0000256" key="8">
    <source>
        <dbReference type="ARBA" id="ARBA00023002"/>
    </source>
</evidence>
<accession>A0A7I9VK38</accession>
<evidence type="ECO:0000256" key="11">
    <source>
        <dbReference type="PIRSR" id="PIRSR000310-1"/>
    </source>
</evidence>
<evidence type="ECO:0000259" key="13">
    <source>
        <dbReference type="Pfam" id="PF14720"/>
    </source>
</evidence>
<dbReference type="PRINTS" id="PR00614">
    <property type="entry name" value="NIHGNASESMLL"/>
</dbReference>
<dbReference type="Pfam" id="PF14720">
    <property type="entry name" value="NiFe_hyd_SSU_C"/>
    <property type="match status" value="1"/>
</dbReference>
<dbReference type="GO" id="GO:0016020">
    <property type="term" value="C:membrane"/>
    <property type="evidence" value="ECO:0007669"/>
    <property type="project" value="TreeGrafter"/>
</dbReference>
<dbReference type="PROSITE" id="PS51318">
    <property type="entry name" value="TAT"/>
    <property type="match status" value="1"/>
</dbReference>
<dbReference type="InterPro" id="IPR006311">
    <property type="entry name" value="TAT_signal"/>
</dbReference>
<sequence length="297" mass="30500">MFTRRDFLKWSTSSAAALGLSQTGLFRLQQALAAESSPPLIWLHGASCSGCSIAALNAVSPTTVGDVLLNKVSAKYDALLMAAGADQAIRAMDQAAAAGQFILVVEGGVPVAAGGRYCTIGDRGGRPITLLDAVNDLAPRASRVLAVGTCAAYKGVAGTGANPTGVTPLSTVLQGKTAKPVINVPGCPAPPDQLFKIIVGLLAGGEYALDLDGRPGTCFPHTVHFTCPRKHLPKAKAFGEPGCLLNLGCQGKVTMAMCPKHKWNNGKNWCAQAGHPCIGCAAPEFPASPLTPAGTFI</sequence>
<dbReference type="GO" id="GO:0009061">
    <property type="term" value="P:anaerobic respiration"/>
    <property type="evidence" value="ECO:0007669"/>
    <property type="project" value="TreeGrafter"/>
</dbReference>
<dbReference type="GO" id="GO:0008901">
    <property type="term" value="F:ferredoxin hydrogenase activity"/>
    <property type="evidence" value="ECO:0007669"/>
    <property type="project" value="InterPro"/>
</dbReference>
<feature type="binding site" evidence="11">
    <location>
        <position position="51"/>
    </location>
    <ligand>
        <name>[4Fe-4S] cluster</name>
        <dbReference type="ChEBI" id="CHEBI:49883"/>
        <label>1</label>
    </ligand>
</feature>
<feature type="domain" description="Cytochrome-c3 hydrogenase C-terminal" evidence="13">
    <location>
        <begin position="219"/>
        <end position="287"/>
    </location>
</feature>
<dbReference type="PIRSF" id="PIRSF000310">
    <property type="entry name" value="NiFe_hyd_ssu"/>
    <property type="match status" value="1"/>
</dbReference>
<evidence type="ECO:0000256" key="5">
    <source>
        <dbReference type="ARBA" id="ARBA00022485"/>
    </source>
</evidence>
<comment type="subcellular location">
    <subcellularLocation>
        <location evidence="2">Cell envelope</location>
    </subcellularLocation>
</comment>
<keyword evidence="5 11" id="KW-0004">4Fe-4S</keyword>
<comment type="cofactor">
    <cofactor evidence="1">
        <name>[4Fe-4S] cluster</name>
        <dbReference type="ChEBI" id="CHEBI:49883"/>
    </cofactor>
</comment>
<evidence type="ECO:0000313" key="14">
    <source>
        <dbReference type="EMBL" id="GEJ56510.1"/>
    </source>
</evidence>
<comment type="subunit">
    <text evidence="4">Heterodimer of a large and a small subunit.</text>
</comment>
<evidence type="ECO:0000256" key="6">
    <source>
        <dbReference type="ARBA" id="ARBA00022723"/>
    </source>
</evidence>
<organism evidence="14 15">
    <name type="scientific">Anaeromyxobacter diazotrophicus</name>
    <dbReference type="NCBI Taxonomy" id="2590199"/>
    <lineage>
        <taxon>Bacteria</taxon>
        <taxon>Pseudomonadati</taxon>
        <taxon>Myxococcota</taxon>
        <taxon>Myxococcia</taxon>
        <taxon>Myxococcales</taxon>
        <taxon>Cystobacterineae</taxon>
        <taxon>Anaeromyxobacteraceae</taxon>
        <taxon>Anaeromyxobacter</taxon>
    </lineage>
</organism>
<name>A0A7I9VK38_9BACT</name>
<dbReference type="InterPro" id="IPR037024">
    <property type="entry name" value="NiFe_Hase_small_N_sf"/>
</dbReference>
<dbReference type="Pfam" id="PF10518">
    <property type="entry name" value="TAT_signal"/>
    <property type="match status" value="1"/>
</dbReference>
<feature type="binding site" evidence="11">
    <location>
        <position position="249"/>
    </location>
    <ligand>
        <name>[4Fe-4S] cluster</name>
        <dbReference type="ChEBI" id="CHEBI:49883"/>
        <label>2</label>
    </ligand>
</feature>
<dbReference type="NCBIfam" id="TIGR01409">
    <property type="entry name" value="TAT_signal_seq"/>
    <property type="match status" value="1"/>
</dbReference>
<dbReference type="GO" id="GO:0009375">
    <property type="term" value="C:ferredoxin hydrogenase complex"/>
    <property type="evidence" value="ECO:0007669"/>
    <property type="project" value="InterPro"/>
</dbReference>
<dbReference type="InterPro" id="IPR037148">
    <property type="entry name" value="NiFe-Hase_small_C_sf"/>
</dbReference>
<gene>
    <name evidence="14" type="primary">hysB</name>
    <name evidence="14" type="ORF">AMYX_12510</name>
</gene>
<keyword evidence="7" id="KW-0732">Signal</keyword>
<feature type="binding site" evidence="11">
    <location>
        <position position="150"/>
    </location>
    <ligand>
        <name>[4Fe-4S] cluster</name>
        <dbReference type="ChEBI" id="CHEBI:49883"/>
        <label>1</label>
    </ligand>
</feature>
<feature type="binding site" evidence="11">
    <location>
        <position position="187"/>
    </location>
    <ligand>
        <name>[4Fe-4S] cluster</name>
        <dbReference type="ChEBI" id="CHEBI:49883"/>
        <label>1</label>
    </ligand>
</feature>
<evidence type="ECO:0000256" key="4">
    <source>
        <dbReference type="ARBA" id="ARBA00011771"/>
    </source>
</evidence>
<evidence type="ECO:0000256" key="1">
    <source>
        <dbReference type="ARBA" id="ARBA00001966"/>
    </source>
</evidence>
<dbReference type="GO" id="GO:0030313">
    <property type="term" value="C:cell envelope"/>
    <property type="evidence" value="ECO:0007669"/>
    <property type="project" value="UniProtKB-SubCell"/>
</dbReference>
<feature type="binding site" evidence="11">
    <location>
        <position position="258"/>
    </location>
    <ligand>
        <name>[3Fe-4S] cluster</name>
        <dbReference type="ChEBI" id="CHEBI:21137"/>
    </ligand>
</feature>
<protein>
    <submittedName>
        <fullName evidence="14">Iron hydrogenase</fullName>
    </submittedName>
</protein>
<evidence type="ECO:0000256" key="2">
    <source>
        <dbReference type="ARBA" id="ARBA00004196"/>
    </source>
</evidence>
<dbReference type="InterPro" id="IPR001821">
    <property type="entry name" value="NiFe_hydrogenase_ssu"/>
</dbReference>
<dbReference type="InterPro" id="IPR027394">
    <property type="entry name" value="Cytochrome-c3_hydrogenase_C"/>
</dbReference>
<dbReference type="Proteomes" id="UP000503640">
    <property type="component" value="Unassembled WGS sequence"/>
</dbReference>
<feature type="binding site" evidence="11">
    <location>
        <position position="227"/>
    </location>
    <ligand>
        <name>[4Fe-4S] cluster</name>
        <dbReference type="ChEBI" id="CHEBI:49883"/>
        <label>2</label>
    </ligand>
</feature>
<feature type="binding site" evidence="11">
    <location>
        <position position="243"/>
    </location>
    <ligand>
        <name>[4Fe-4S] cluster</name>
        <dbReference type="ChEBI" id="CHEBI:49883"/>
        <label>2</label>
    </ligand>
</feature>
<dbReference type="GO" id="GO:0051538">
    <property type="term" value="F:3 iron, 4 sulfur cluster binding"/>
    <property type="evidence" value="ECO:0007669"/>
    <property type="project" value="UniProtKB-KW"/>
</dbReference>
<feature type="binding site" evidence="11">
    <location>
        <position position="224"/>
    </location>
    <ligand>
        <name>[4Fe-4S] cluster</name>
        <dbReference type="ChEBI" id="CHEBI:49883"/>
        <label>2</label>
    </ligand>
</feature>
<dbReference type="NCBIfam" id="TIGR00391">
    <property type="entry name" value="hydA"/>
    <property type="match status" value="1"/>
</dbReference>
<dbReference type="GO" id="GO:0044569">
    <property type="term" value="C:[Ni-Fe] hydrogenase complex"/>
    <property type="evidence" value="ECO:0007669"/>
    <property type="project" value="TreeGrafter"/>
</dbReference>
<comment type="similarity">
    <text evidence="3">Belongs to the [NiFe]/[NiFeSe] hydrogenase small subunit family.</text>
</comment>
<dbReference type="SUPFAM" id="SSF56770">
    <property type="entry name" value="HydA/Nqo6-like"/>
    <property type="match status" value="1"/>
</dbReference>
<dbReference type="AlphaFoldDB" id="A0A7I9VK38"/>
<dbReference type="InterPro" id="IPR006137">
    <property type="entry name" value="NADH_UbQ_OxRdtase-like_20kDa"/>
</dbReference>
<evidence type="ECO:0000256" key="10">
    <source>
        <dbReference type="ARBA" id="ARBA00023014"/>
    </source>
</evidence>
<keyword evidence="11" id="KW-0003">3Fe-4S</keyword>
<evidence type="ECO:0000256" key="3">
    <source>
        <dbReference type="ARBA" id="ARBA00006605"/>
    </source>
</evidence>
<keyword evidence="10 11" id="KW-0411">Iron-sulfur</keyword>
<evidence type="ECO:0000256" key="9">
    <source>
        <dbReference type="ARBA" id="ARBA00023004"/>
    </source>
</evidence>
<evidence type="ECO:0000259" key="12">
    <source>
        <dbReference type="Pfam" id="PF01058"/>
    </source>
</evidence>
<evidence type="ECO:0000313" key="15">
    <source>
        <dbReference type="Proteomes" id="UP000503640"/>
    </source>
</evidence>
<feature type="binding site" evidence="11">
    <location>
        <position position="277"/>
    </location>
    <ligand>
        <name>[3Fe-4S] cluster</name>
        <dbReference type="ChEBI" id="CHEBI:21137"/>
    </ligand>
</feature>
<keyword evidence="6 11" id="KW-0479">Metal-binding</keyword>
<feature type="binding site" evidence="11">
    <location>
        <position position="48"/>
    </location>
    <ligand>
        <name>[4Fe-4S] cluster</name>
        <dbReference type="ChEBI" id="CHEBI:49883"/>
        <label>1</label>
    </ligand>
</feature>
<dbReference type="EMBL" id="BJTG01000003">
    <property type="protein sequence ID" value="GEJ56510.1"/>
    <property type="molecule type" value="Genomic_DNA"/>
</dbReference>
<dbReference type="InterPro" id="IPR019546">
    <property type="entry name" value="TAT_signal_bac_arc"/>
</dbReference>
<dbReference type="Pfam" id="PF01058">
    <property type="entry name" value="Oxidored_q6"/>
    <property type="match status" value="1"/>
</dbReference>
<dbReference type="GO" id="GO:0051539">
    <property type="term" value="F:4 iron, 4 sulfur cluster binding"/>
    <property type="evidence" value="ECO:0007669"/>
    <property type="project" value="UniProtKB-KW"/>
</dbReference>